<organism evidence="2">
    <name type="scientific">Drosophila grimshawi</name>
    <name type="common">Hawaiian fruit fly</name>
    <name type="synonym">Idiomyia grimshawi</name>
    <dbReference type="NCBI Taxonomy" id="7222"/>
    <lineage>
        <taxon>Eukaryota</taxon>
        <taxon>Metazoa</taxon>
        <taxon>Ecdysozoa</taxon>
        <taxon>Arthropoda</taxon>
        <taxon>Hexapoda</taxon>
        <taxon>Insecta</taxon>
        <taxon>Pterygota</taxon>
        <taxon>Neoptera</taxon>
        <taxon>Endopterygota</taxon>
        <taxon>Diptera</taxon>
        <taxon>Brachycera</taxon>
        <taxon>Muscomorpha</taxon>
        <taxon>Ephydroidea</taxon>
        <taxon>Drosophilidae</taxon>
        <taxon>Drosophila</taxon>
        <taxon>Hawaiian Drosophila</taxon>
    </lineage>
</organism>
<name>B4J4X2_DROGR</name>
<dbReference type="Proteomes" id="UP000001070">
    <property type="component" value="Unassembled WGS sequence"/>
</dbReference>
<proteinExistence type="predicted"/>
<dbReference type="EMBL" id="CH916367">
    <property type="protein sequence ID" value="EDW01678.1"/>
    <property type="molecule type" value="Genomic_DNA"/>
</dbReference>
<dbReference type="InParanoid" id="B4J4X2"/>
<dbReference type="OrthoDB" id="7871305at2759"/>
<accession>B4J4X2</accession>
<gene>
    <name evidence="1" type="primary">Dgri\GH21576</name>
    <name evidence="1" type="ORF">Dgri_GH21576</name>
</gene>
<reference evidence="1 2" key="1">
    <citation type="journal article" date="2007" name="Nature">
        <title>Evolution of genes and genomes on the Drosophila phylogeny.</title>
        <authorList>
            <consortium name="Drosophila 12 Genomes Consortium"/>
            <person name="Clark A.G."/>
            <person name="Eisen M.B."/>
            <person name="Smith D.R."/>
            <person name="Bergman C.M."/>
            <person name="Oliver B."/>
            <person name="Markow T.A."/>
            <person name="Kaufman T.C."/>
            <person name="Kellis M."/>
            <person name="Gelbart W."/>
            <person name="Iyer V.N."/>
            <person name="Pollard D.A."/>
            <person name="Sackton T.B."/>
            <person name="Larracuente A.M."/>
            <person name="Singh N.D."/>
            <person name="Abad J.P."/>
            <person name="Abt D.N."/>
            <person name="Adryan B."/>
            <person name="Aguade M."/>
            <person name="Akashi H."/>
            <person name="Anderson W.W."/>
            <person name="Aquadro C.F."/>
            <person name="Ardell D.H."/>
            <person name="Arguello R."/>
            <person name="Artieri C.G."/>
            <person name="Barbash D.A."/>
            <person name="Barker D."/>
            <person name="Barsanti P."/>
            <person name="Batterham P."/>
            <person name="Batzoglou S."/>
            <person name="Begun D."/>
            <person name="Bhutkar A."/>
            <person name="Blanco E."/>
            <person name="Bosak S.A."/>
            <person name="Bradley R.K."/>
            <person name="Brand A.D."/>
            <person name="Brent M.R."/>
            <person name="Brooks A.N."/>
            <person name="Brown R.H."/>
            <person name="Butlin R.K."/>
            <person name="Caggese C."/>
            <person name="Calvi B.R."/>
            <person name="Bernardo de Carvalho A."/>
            <person name="Caspi A."/>
            <person name="Castrezana S."/>
            <person name="Celniker S.E."/>
            <person name="Chang J.L."/>
            <person name="Chapple C."/>
            <person name="Chatterji S."/>
            <person name="Chinwalla A."/>
            <person name="Civetta A."/>
            <person name="Clifton S.W."/>
            <person name="Comeron J.M."/>
            <person name="Costello J.C."/>
            <person name="Coyne J.A."/>
            <person name="Daub J."/>
            <person name="David R.G."/>
            <person name="Delcher A.L."/>
            <person name="Delehaunty K."/>
            <person name="Do C.B."/>
            <person name="Ebling H."/>
            <person name="Edwards K."/>
            <person name="Eickbush T."/>
            <person name="Evans J.D."/>
            <person name="Filipski A."/>
            <person name="Findeiss S."/>
            <person name="Freyhult E."/>
            <person name="Fulton L."/>
            <person name="Fulton R."/>
            <person name="Garcia A.C."/>
            <person name="Gardiner A."/>
            <person name="Garfield D.A."/>
            <person name="Garvin B.E."/>
            <person name="Gibson G."/>
            <person name="Gilbert D."/>
            <person name="Gnerre S."/>
            <person name="Godfrey J."/>
            <person name="Good R."/>
            <person name="Gotea V."/>
            <person name="Gravely B."/>
            <person name="Greenberg A.J."/>
            <person name="Griffiths-Jones S."/>
            <person name="Gross S."/>
            <person name="Guigo R."/>
            <person name="Gustafson E.A."/>
            <person name="Haerty W."/>
            <person name="Hahn M.W."/>
            <person name="Halligan D.L."/>
            <person name="Halpern A.L."/>
            <person name="Halter G.M."/>
            <person name="Han M.V."/>
            <person name="Heger A."/>
            <person name="Hillier L."/>
            <person name="Hinrichs A.S."/>
            <person name="Holmes I."/>
            <person name="Hoskins R.A."/>
            <person name="Hubisz M.J."/>
            <person name="Hultmark D."/>
            <person name="Huntley M.A."/>
            <person name="Jaffe D.B."/>
            <person name="Jagadeeshan S."/>
            <person name="Jeck W.R."/>
            <person name="Johnson J."/>
            <person name="Jones C.D."/>
            <person name="Jordan W.C."/>
            <person name="Karpen G.H."/>
            <person name="Kataoka E."/>
            <person name="Keightley P.D."/>
            <person name="Kheradpour P."/>
            <person name="Kirkness E.F."/>
            <person name="Koerich L.B."/>
            <person name="Kristiansen K."/>
            <person name="Kudrna D."/>
            <person name="Kulathinal R.J."/>
            <person name="Kumar S."/>
            <person name="Kwok R."/>
            <person name="Lander E."/>
            <person name="Langley C.H."/>
            <person name="Lapoint R."/>
            <person name="Lazzaro B.P."/>
            <person name="Lee S.J."/>
            <person name="Levesque L."/>
            <person name="Li R."/>
            <person name="Lin C.F."/>
            <person name="Lin M.F."/>
            <person name="Lindblad-Toh K."/>
            <person name="Llopart A."/>
            <person name="Long M."/>
            <person name="Low L."/>
            <person name="Lozovsky E."/>
            <person name="Lu J."/>
            <person name="Luo M."/>
            <person name="Machado C.A."/>
            <person name="Makalowski W."/>
            <person name="Marzo M."/>
            <person name="Matsuda M."/>
            <person name="Matzkin L."/>
            <person name="McAllister B."/>
            <person name="McBride C.S."/>
            <person name="McKernan B."/>
            <person name="McKernan K."/>
            <person name="Mendez-Lago M."/>
            <person name="Minx P."/>
            <person name="Mollenhauer M.U."/>
            <person name="Montooth K."/>
            <person name="Mount S.M."/>
            <person name="Mu X."/>
            <person name="Myers E."/>
            <person name="Negre B."/>
            <person name="Newfeld S."/>
            <person name="Nielsen R."/>
            <person name="Noor M.A."/>
            <person name="O'Grady P."/>
            <person name="Pachter L."/>
            <person name="Papaceit M."/>
            <person name="Parisi M.J."/>
            <person name="Parisi M."/>
            <person name="Parts L."/>
            <person name="Pedersen J.S."/>
            <person name="Pesole G."/>
            <person name="Phillippy A.M."/>
            <person name="Ponting C.P."/>
            <person name="Pop M."/>
            <person name="Porcelli D."/>
            <person name="Powell J.R."/>
            <person name="Prohaska S."/>
            <person name="Pruitt K."/>
            <person name="Puig M."/>
            <person name="Quesneville H."/>
            <person name="Ram K.R."/>
            <person name="Rand D."/>
            <person name="Rasmussen M.D."/>
            <person name="Reed L.K."/>
            <person name="Reenan R."/>
            <person name="Reily A."/>
            <person name="Remington K.A."/>
            <person name="Rieger T.T."/>
            <person name="Ritchie M.G."/>
            <person name="Robin C."/>
            <person name="Rogers Y.H."/>
            <person name="Rohde C."/>
            <person name="Rozas J."/>
            <person name="Rubenfield M.J."/>
            <person name="Ruiz A."/>
            <person name="Russo S."/>
            <person name="Salzberg S.L."/>
            <person name="Sanchez-Gracia A."/>
            <person name="Saranga D.J."/>
            <person name="Sato H."/>
            <person name="Schaeffer S.W."/>
            <person name="Schatz M.C."/>
            <person name="Schlenke T."/>
            <person name="Schwartz R."/>
            <person name="Segarra C."/>
            <person name="Singh R.S."/>
            <person name="Sirot L."/>
            <person name="Sirota M."/>
            <person name="Sisneros N.B."/>
            <person name="Smith C.D."/>
            <person name="Smith T.F."/>
            <person name="Spieth J."/>
            <person name="Stage D.E."/>
            <person name="Stark A."/>
            <person name="Stephan W."/>
            <person name="Strausberg R.L."/>
            <person name="Strempel S."/>
            <person name="Sturgill D."/>
            <person name="Sutton G."/>
            <person name="Sutton G.G."/>
            <person name="Tao W."/>
            <person name="Teichmann S."/>
            <person name="Tobari Y.N."/>
            <person name="Tomimura Y."/>
            <person name="Tsolas J.M."/>
            <person name="Valente V.L."/>
            <person name="Venter E."/>
            <person name="Venter J.C."/>
            <person name="Vicario S."/>
            <person name="Vieira F.G."/>
            <person name="Vilella A.J."/>
            <person name="Villasante A."/>
            <person name="Walenz B."/>
            <person name="Wang J."/>
            <person name="Wasserman M."/>
            <person name="Watts T."/>
            <person name="Wilson D."/>
            <person name="Wilson R.K."/>
            <person name="Wing R.A."/>
            <person name="Wolfner M.F."/>
            <person name="Wong A."/>
            <person name="Wong G.K."/>
            <person name="Wu C.I."/>
            <person name="Wu G."/>
            <person name="Yamamoto D."/>
            <person name="Yang H.P."/>
            <person name="Yang S.P."/>
            <person name="Yorke J.A."/>
            <person name="Yoshida K."/>
            <person name="Zdobnov E."/>
            <person name="Zhang P."/>
            <person name="Zhang Y."/>
            <person name="Zimin A.V."/>
            <person name="Baldwin J."/>
            <person name="Abdouelleil A."/>
            <person name="Abdulkadir J."/>
            <person name="Abebe A."/>
            <person name="Abera B."/>
            <person name="Abreu J."/>
            <person name="Acer S.C."/>
            <person name="Aftuck L."/>
            <person name="Alexander A."/>
            <person name="An P."/>
            <person name="Anderson E."/>
            <person name="Anderson S."/>
            <person name="Arachi H."/>
            <person name="Azer M."/>
            <person name="Bachantsang P."/>
            <person name="Barry A."/>
            <person name="Bayul T."/>
            <person name="Berlin A."/>
            <person name="Bessette D."/>
            <person name="Bloom T."/>
            <person name="Blye J."/>
            <person name="Boguslavskiy L."/>
            <person name="Bonnet C."/>
            <person name="Boukhgalter B."/>
            <person name="Bourzgui I."/>
            <person name="Brown A."/>
            <person name="Cahill P."/>
            <person name="Channer S."/>
            <person name="Cheshatsang Y."/>
            <person name="Chuda L."/>
            <person name="Citroen M."/>
            <person name="Collymore A."/>
            <person name="Cooke P."/>
            <person name="Costello M."/>
            <person name="D'Aco K."/>
            <person name="Daza R."/>
            <person name="De Haan G."/>
            <person name="DeGray S."/>
            <person name="DeMaso C."/>
            <person name="Dhargay N."/>
            <person name="Dooley K."/>
            <person name="Dooley E."/>
            <person name="Doricent M."/>
            <person name="Dorje P."/>
            <person name="Dorjee K."/>
            <person name="Dupes A."/>
            <person name="Elong R."/>
            <person name="Falk J."/>
            <person name="Farina A."/>
            <person name="Faro S."/>
            <person name="Ferguson D."/>
            <person name="Fisher S."/>
            <person name="Foley C.D."/>
            <person name="Franke A."/>
            <person name="Friedrich D."/>
            <person name="Gadbois L."/>
            <person name="Gearin G."/>
            <person name="Gearin C.R."/>
            <person name="Giannoukos G."/>
            <person name="Goode T."/>
            <person name="Graham J."/>
            <person name="Grandbois E."/>
            <person name="Grewal S."/>
            <person name="Gyaltsen K."/>
            <person name="Hafez N."/>
            <person name="Hagos B."/>
            <person name="Hall J."/>
            <person name="Henson C."/>
            <person name="Hollinger A."/>
            <person name="Honan T."/>
            <person name="Huard M.D."/>
            <person name="Hughes L."/>
            <person name="Hurhula B."/>
            <person name="Husby M.E."/>
            <person name="Kamat A."/>
            <person name="Kanga B."/>
            <person name="Kashin S."/>
            <person name="Khazanovich D."/>
            <person name="Kisner P."/>
            <person name="Lance K."/>
            <person name="Lara M."/>
            <person name="Lee W."/>
            <person name="Lennon N."/>
            <person name="Letendre F."/>
            <person name="LeVine R."/>
            <person name="Lipovsky A."/>
            <person name="Liu X."/>
            <person name="Liu J."/>
            <person name="Liu S."/>
            <person name="Lokyitsang T."/>
            <person name="Lokyitsang Y."/>
            <person name="Lubonja R."/>
            <person name="Lui A."/>
            <person name="MacDonald P."/>
            <person name="Magnisalis V."/>
            <person name="Maru K."/>
            <person name="Matthews C."/>
            <person name="McCusker W."/>
            <person name="McDonough S."/>
            <person name="Mehta T."/>
            <person name="Meldrim J."/>
            <person name="Meneus L."/>
            <person name="Mihai O."/>
            <person name="Mihalev A."/>
            <person name="Mihova T."/>
            <person name="Mittelman R."/>
            <person name="Mlenga V."/>
            <person name="Montmayeur A."/>
            <person name="Mulrain L."/>
            <person name="Navidi A."/>
            <person name="Naylor J."/>
            <person name="Negash T."/>
            <person name="Nguyen T."/>
            <person name="Nguyen N."/>
            <person name="Nicol R."/>
            <person name="Norbu C."/>
            <person name="Norbu N."/>
            <person name="Novod N."/>
            <person name="O'Neill B."/>
            <person name="Osman S."/>
            <person name="Markiewicz E."/>
            <person name="Oyono O.L."/>
            <person name="Patti C."/>
            <person name="Phunkhang P."/>
            <person name="Pierre F."/>
            <person name="Priest M."/>
            <person name="Raghuraman S."/>
            <person name="Rege F."/>
            <person name="Reyes R."/>
            <person name="Rise C."/>
            <person name="Rogov P."/>
            <person name="Ross K."/>
            <person name="Ryan E."/>
            <person name="Settipalli S."/>
            <person name="Shea T."/>
            <person name="Sherpa N."/>
            <person name="Shi L."/>
            <person name="Shih D."/>
            <person name="Sparrow T."/>
            <person name="Spaulding J."/>
            <person name="Stalker J."/>
            <person name="Stange-Thomann N."/>
            <person name="Stavropoulos S."/>
            <person name="Stone C."/>
            <person name="Strader C."/>
            <person name="Tesfaye S."/>
            <person name="Thomson T."/>
            <person name="Thoulutsang Y."/>
            <person name="Thoulutsang D."/>
            <person name="Topham K."/>
            <person name="Topping I."/>
            <person name="Tsamla T."/>
            <person name="Vassiliev H."/>
            <person name="Vo A."/>
            <person name="Wangchuk T."/>
            <person name="Wangdi T."/>
            <person name="Weiand M."/>
            <person name="Wilkinson J."/>
            <person name="Wilson A."/>
            <person name="Yadav S."/>
            <person name="Young G."/>
            <person name="Yu Q."/>
            <person name="Zembek L."/>
            <person name="Zhong D."/>
            <person name="Zimmer A."/>
            <person name="Zwirko Z."/>
            <person name="Jaffe D.B."/>
            <person name="Alvarez P."/>
            <person name="Brockman W."/>
            <person name="Butler J."/>
            <person name="Chin C."/>
            <person name="Gnerre S."/>
            <person name="Grabherr M."/>
            <person name="Kleber M."/>
            <person name="Mauceli E."/>
            <person name="MacCallum I."/>
        </authorList>
    </citation>
    <scope>NUCLEOTIDE SEQUENCE [LARGE SCALE GENOMIC DNA]</scope>
    <source>
        <strain evidence="2">Tucson 15287-2541.00</strain>
    </source>
</reference>
<keyword evidence="2" id="KW-1185">Reference proteome</keyword>
<sequence length="143" mass="15487">SVIMRKRKENLRRLAMQRQRARQQMEISVTNNSTANTGNNCGNGNGNVCIQADNDINDIRILPKGMDLPPSYDDLSINSNVKQEGIMGASTLTIATDLECSNPNLAVAVNEPPPEYDPRFIGSAAPQSTTVSTTTVVSVTPRI</sequence>
<dbReference type="KEGG" id="dgr:6561103"/>
<dbReference type="OMA" id="DELNICS"/>
<dbReference type="eggNOG" id="ENOG502TCGH">
    <property type="taxonomic scope" value="Eukaryota"/>
</dbReference>
<dbReference type="PhylomeDB" id="B4J4X2"/>
<evidence type="ECO:0000313" key="1">
    <source>
        <dbReference type="EMBL" id="EDW01678.1"/>
    </source>
</evidence>
<evidence type="ECO:0000313" key="2">
    <source>
        <dbReference type="Proteomes" id="UP000001070"/>
    </source>
</evidence>
<dbReference type="HOGENOM" id="CLU_1810991_0_0_1"/>
<dbReference type="AlphaFoldDB" id="B4J4X2"/>
<protein>
    <submittedName>
        <fullName evidence="1">GH21576</fullName>
    </submittedName>
</protein>
<feature type="non-terminal residue" evidence="1">
    <location>
        <position position="1"/>
    </location>
</feature>